<evidence type="ECO:0000256" key="1">
    <source>
        <dbReference type="SAM" id="MobiDB-lite"/>
    </source>
</evidence>
<comment type="caution">
    <text evidence="3">The sequence shown here is derived from an EMBL/GenBank/DDBJ whole genome shotgun (WGS) entry which is preliminary data.</text>
</comment>
<evidence type="ECO:0000313" key="3">
    <source>
        <dbReference type="EMBL" id="KAJ8966857.1"/>
    </source>
</evidence>
<reference evidence="3" key="1">
    <citation type="journal article" date="2023" name="Insect Mol. Biol.">
        <title>Genome sequencing provides insights into the evolution of gene families encoding plant cell wall-degrading enzymes in longhorned beetles.</title>
        <authorList>
            <person name="Shin N.R."/>
            <person name="Okamura Y."/>
            <person name="Kirsch R."/>
            <person name="Pauchet Y."/>
        </authorList>
    </citation>
    <scope>NUCLEOTIDE SEQUENCE</scope>
    <source>
        <strain evidence="3">MMC_N1</strain>
    </source>
</reference>
<gene>
    <name evidence="3" type="ORF">NQ317_006642</name>
</gene>
<sequence>MEHQENDICRICLRSEGVSFKSLADDDREKLRRVIPELNLDESTKFEICQKCYESLLDSYWLKKTLSENEGLIKTRKEKLQITDFVNLDKIFNEPNSGNEEAINICRICLNSTDNGNININDITPEDPFHCILKTCLSDLDIELVADPILCSICRNRLSNMYSLRTSTLTVEEKLKEYYKLHPESKNWDINKALGMLKNAPEVQDEDDGDIFDSLSKNVSDAPEFSSEYDDTNRKRPLETDETNKRKKAKLKVDIGEDGSLTIAELPHFRFYRAAGAQHQAAGLNLGRMKVLLRMQSISELHNWFSSIAEIMSWEEWKRKLIQAFPSQSDYCLNMKHALNRKKRPFETFTQYYKAKVDLLQQMNIRGEDAVSCILNGLAHVNILVSCLGRMGNYQRPEDLLPYIQKCDEKMAVTQNPTNQKQTNTEAHQILERNKETAPKQPPNKGTTLTNMALAKKRKRSVSSALKWAIWRSNVGKKGRTPGAILPV</sequence>
<evidence type="ECO:0000259" key="2">
    <source>
        <dbReference type="SMART" id="SM00868"/>
    </source>
</evidence>
<keyword evidence="4" id="KW-1185">Reference proteome</keyword>
<dbReference type="EMBL" id="JAPWTJ010002284">
    <property type="protein sequence ID" value="KAJ8966857.1"/>
    <property type="molecule type" value="Genomic_DNA"/>
</dbReference>
<accession>A0ABQ9IW72</accession>
<feature type="compositionally biased region" description="Basic and acidic residues" evidence="1">
    <location>
        <begin position="231"/>
        <end position="243"/>
    </location>
</feature>
<dbReference type="InterPro" id="IPR012934">
    <property type="entry name" value="Znf_AD"/>
</dbReference>
<organism evidence="3 4">
    <name type="scientific">Molorchus minor</name>
    <dbReference type="NCBI Taxonomy" id="1323400"/>
    <lineage>
        <taxon>Eukaryota</taxon>
        <taxon>Metazoa</taxon>
        <taxon>Ecdysozoa</taxon>
        <taxon>Arthropoda</taxon>
        <taxon>Hexapoda</taxon>
        <taxon>Insecta</taxon>
        <taxon>Pterygota</taxon>
        <taxon>Neoptera</taxon>
        <taxon>Endopterygota</taxon>
        <taxon>Coleoptera</taxon>
        <taxon>Polyphaga</taxon>
        <taxon>Cucujiformia</taxon>
        <taxon>Chrysomeloidea</taxon>
        <taxon>Cerambycidae</taxon>
        <taxon>Lamiinae</taxon>
        <taxon>Monochamini</taxon>
        <taxon>Molorchus</taxon>
    </lineage>
</organism>
<name>A0ABQ9IW72_9CUCU</name>
<evidence type="ECO:0000313" key="4">
    <source>
        <dbReference type="Proteomes" id="UP001162164"/>
    </source>
</evidence>
<feature type="domain" description="ZAD" evidence="2">
    <location>
        <begin position="105"/>
        <end position="178"/>
    </location>
</feature>
<feature type="region of interest" description="Disordered" evidence="1">
    <location>
        <begin position="217"/>
        <end position="243"/>
    </location>
</feature>
<proteinExistence type="predicted"/>
<dbReference type="SMART" id="SM00868">
    <property type="entry name" value="zf-AD"/>
    <property type="match status" value="2"/>
</dbReference>
<dbReference type="Proteomes" id="UP001162164">
    <property type="component" value="Unassembled WGS sequence"/>
</dbReference>
<protein>
    <recommendedName>
        <fullName evidence="2">ZAD domain-containing protein</fullName>
    </recommendedName>
</protein>
<feature type="domain" description="ZAD" evidence="2">
    <location>
        <begin position="8"/>
        <end position="76"/>
    </location>
</feature>